<dbReference type="Proteomes" id="UP000078046">
    <property type="component" value="Unassembled WGS sequence"/>
</dbReference>
<dbReference type="PROSITE" id="PS51159">
    <property type="entry name" value="CBM21"/>
    <property type="match status" value="1"/>
</dbReference>
<accession>A0A177B0T4</accession>
<evidence type="ECO:0000313" key="2">
    <source>
        <dbReference type="EMBL" id="OAF67352.1"/>
    </source>
</evidence>
<dbReference type="GO" id="GO:0008157">
    <property type="term" value="F:protein phosphatase 1 binding"/>
    <property type="evidence" value="ECO:0007669"/>
    <property type="project" value="TreeGrafter"/>
</dbReference>
<dbReference type="GO" id="GO:0005979">
    <property type="term" value="P:regulation of glycogen biosynthetic process"/>
    <property type="evidence" value="ECO:0007669"/>
    <property type="project" value="TreeGrafter"/>
</dbReference>
<dbReference type="InterPro" id="IPR050782">
    <property type="entry name" value="PP1_regulatory_subunit_3"/>
</dbReference>
<dbReference type="Gene3D" id="2.60.40.2440">
    <property type="entry name" value="Carbohydrate binding type-21 domain"/>
    <property type="match status" value="1"/>
</dbReference>
<reference evidence="2 3" key="1">
    <citation type="submission" date="2016-04" db="EMBL/GenBank/DDBJ databases">
        <title>The genome of Intoshia linei affirms orthonectids as highly simplified spiralians.</title>
        <authorList>
            <person name="Mikhailov K.V."/>
            <person name="Slusarev G.S."/>
            <person name="Nikitin M.A."/>
            <person name="Logacheva M.D."/>
            <person name="Penin A."/>
            <person name="Aleoshin V."/>
            <person name="Panchin Y.V."/>
        </authorList>
    </citation>
    <scope>NUCLEOTIDE SEQUENCE [LARGE SCALE GENOMIC DNA]</scope>
    <source>
        <strain evidence="2">Intl2013</strain>
        <tissue evidence="2">Whole animal</tissue>
    </source>
</reference>
<gene>
    <name evidence="2" type="ORF">A3Q56_04927</name>
</gene>
<evidence type="ECO:0000259" key="1">
    <source>
        <dbReference type="PROSITE" id="PS51159"/>
    </source>
</evidence>
<feature type="domain" description="CBM21" evidence="1">
    <location>
        <begin position="206"/>
        <end position="388"/>
    </location>
</feature>
<organism evidence="2 3">
    <name type="scientific">Intoshia linei</name>
    <dbReference type="NCBI Taxonomy" id="1819745"/>
    <lineage>
        <taxon>Eukaryota</taxon>
        <taxon>Metazoa</taxon>
        <taxon>Spiralia</taxon>
        <taxon>Lophotrochozoa</taxon>
        <taxon>Mesozoa</taxon>
        <taxon>Orthonectida</taxon>
        <taxon>Rhopaluridae</taxon>
        <taxon>Intoshia</taxon>
    </lineage>
</organism>
<feature type="non-terminal residue" evidence="2">
    <location>
        <position position="1"/>
    </location>
</feature>
<name>A0A177B0T4_9BILA</name>
<dbReference type="InterPro" id="IPR038175">
    <property type="entry name" value="CBM21_dom_sf"/>
</dbReference>
<protein>
    <recommendedName>
        <fullName evidence="1">CBM21 domain-containing protein</fullName>
    </recommendedName>
</protein>
<dbReference type="EMBL" id="LWCA01000682">
    <property type="protein sequence ID" value="OAF67352.1"/>
    <property type="molecule type" value="Genomic_DNA"/>
</dbReference>
<dbReference type="AlphaFoldDB" id="A0A177B0T4"/>
<evidence type="ECO:0000313" key="3">
    <source>
        <dbReference type="Proteomes" id="UP000078046"/>
    </source>
</evidence>
<comment type="caution">
    <text evidence="2">The sequence shown here is derived from an EMBL/GenBank/DDBJ whole genome shotgun (WGS) entry which is preliminary data.</text>
</comment>
<dbReference type="GO" id="GO:2001069">
    <property type="term" value="F:glycogen binding"/>
    <property type="evidence" value="ECO:0007669"/>
    <property type="project" value="TreeGrafter"/>
</dbReference>
<keyword evidence="3" id="KW-1185">Reference proteome</keyword>
<dbReference type="PANTHER" id="PTHR12307:SF48">
    <property type="entry name" value="PROTEIN PHOSPHATASE 1 REGULATORY SUBUNIT"/>
    <property type="match status" value="1"/>
</dbReference>
<dbReference type="InterPro" id="IPR005036">
    <property type="entry name" value="CBM21_dom"/>
</dbReference>
<dbReference type="Pfam" id="PF03370">
    <property type="entry name" value="CBM_21"/>
    <property type="match status" value="1"/>
</dbReference>
<sequence>AMVQLMVSRSLDDLHKIQNKKTKKKREKGKKISNYKIDEESECFSDVNTVDDDNLLKLHFKENSILIKRDKILAVTDYLTERHCIVKPIGNNILKKKCIKNDNYVKPITSKKSVKFADECGFTLSTLHIYEKPIYNIIKSIFLRPAIFQDSYITDDEESIETVPDRKENNTEKNANSLVYKLTNTSVFTSFIFNFKPPVSNYATFRKKLFCSNVSLENIFFNEHYFSGTVKVMNIDFKKCVSIIYTVDNWKNNLEIPAYYVYPSDYNDESFHGPRKNMIDTFSFRFSIKENEPIFYRHAPQNNFKSFENNITFNVHRTDIIERDYNNIEQALMESIQFYPSYNHVNLTNSKTSNSVRFISLGFAIKYTLPDKNLEFWDNNDCKNYAATGITHPM</sequence>
<proteinExistence type="predicted"/>
<dbReference type="OrthoDB" id="8942186at2759"/>
<dbReference type="GO" id="GO:0000164">
    <property type="term" value="C:protein phosphatase type 1 complex"/>
    <property type="evidence" value="ECO:0007669"/>
    <property type="project" value="TreeGrafter"/>
</dbReference>
<dbReference type="PANTHER" id="PTHR12307">
    <property type="entry name" value="PROTEIN PHOSPHATASE 1 REGULATORY SUBUNIT"/>
    <property type="match status" value="1"/>
</dbReference>